<name>A0A1B5KUA6_USTVR</name>
<dbReference type="Proteomes" id="UP000054053">
    <property type="component" value="Unassembled WGS sequence"/>
</dbReference>
<dbReference type="AlphaFoldDB" id="A0A1B5KUA6"/>
<keyword evidence="1" id="KW-1133">Transmembrane helix</keyword>
<protein>
    <submittedName>
        <fullName evidence="2">Uncharacterized protein</fullName>
    </submittedName>
</protein>
<gene>
    <name evidence="2" type="ORF">UVI_02032630</name>
</gene>
<evidence type="ECO:0000313" key="3">
    <source>
        <dbReference type="Proteomes" id="UP000054053"/>
    </source>
</evidence>
<comment type="caution">
    <text evidence="2">The sequence shown here is derived from an EMBL/GenBank/DDBJ whole genome shotgun (WGS) entry which is preliminary data.</text>
</comment>
<sequence length="97" mass="10697">MPADGFVELHGNTTKHADSHTRAPCRGDAVHIHVVEVKDEGCRPTCKSALRLYAETVESFRVLSSVILGSVVLNSAYTVYLLAWRQMRGQALTTWGL</sequence>
<keyword evidence="1" id="KW-0812">Transmembrane</keyword>
<keyword evidence="1" id="KW-0472">Membrane</keyword>
<accession>A0A1B5KUA6</accession>
<proteinExistence type="predicted"/>
<reference evidence="3" key="1">
    <citation type="journal article" date="2016" name="Genome Announc.">
        <title>Genome sequence of Ustilaginoidea virens IPU010, a rice pathogenic fungus causing false smut.</title>
        <authorList>
            <person name="Kumagai T."/>
            <person name="Ishii T."/>
            <person name="Terai G."/>
            <person name="Umemura M."/>
            <person name="Machida M."/>
            <person name="Asai K."/>
        </authorList>
    </citation>
    <scope>NUCLEOTIDE SEQUENCE [LARGE SCALE GENOMIC DNA]</scope>
    <source>
        <strain evidence="3">IPU010</strain>
    </source>
</reference>
<organism evidence="2 3">
    <name type="scientific">Ustilaginoidea virens</name>
    <name type="common">Rice false smut fungus</name>
    <name type="synonym">Villosiclava virens</name>
    <dbReference type="NCBI Taxonomy" id="1159556"/>
    <lineage>
        <taxon>Eukaryota</taxon>
        <taxon>Fungi</taxon>
        <taxon>Dikarya</taxon>
        <taxon>Ascomycota</taxon>
        <taxon>Pezizomycotina</taxon>
        <taxon>Sordariomycetes</taxon>
        <taxon>Hypocreomycetidae</taxon>
        <taxon>Hypocreales</taxon>
        <taxon>Clavicipitaceae</taxon>
        <taxon>Ustilaginoidea</taxon>
    </lineage>
</organism>
<feature type="transmembrane region" description="Helical" evidence="1">
    <location>
        <begin position="62"/>
        <end position="83"/>
    </location>
</feature>
<dbReference type="EMBL" id="BBTG02000015">
    <property type="protein sequence ID" value="GAO14552.1"/>
    <property type="molecule type" value="Genomic_DNA"/>
</dbReference>
<evidence type="ECO:0000256" key="1">
    <source>
        <dbReference type="SAM" id="Phobius"/>
    </source>
</evidence>
<evidence type="ECO:0000313" key="2">
    <source>
        <dbReference type="EMBL" id="GAO14552.1"/>
    </source>
</evidence>